<keyword evidence="2" id="KW-0805">Transcription regulation</keyword>
<dbReference type="GO" id="GO:0006351">
    <property type="term" value="P:DNA-templated transcription"/>
    <property type="evidence" value="ECO:0007669"/>
    <property type="project" value="TreeGrafter"/>
</dbReference>
<dbReference type="PANTHER" id="PTHR30537">
    <property type="entry name" value="HTH-TYPE TRANSCRIPTIONAL REGULATOR"/>
    <property type="match status" value="1"/>
</dbReference>
<keyword evidence="4" id="KW-0804">Transcription</keyword>
<dbReference type="EMBL" id="QQAV01000019">
    <property type="protein sequence ID" value="RDI16833.1"/>
    <property type="molecule type" value="Genomic_DNA"/>
</dbReference>
<reference evidence="6 7" key="1">
    <citation type="submission" date="2018-07" db="EMBL/GenBank/DDBJ databases">
        <title>Genomic Encyclopedia of Type Strains, Phase IV (KMG-IV): sequencing the most valuable type-strain genomes for metagenomic binning, comparative biology and taxonomic classification.</title>
        <authorList>
            <person name="Goeker M."/>
        </authorList>
    </citation>
    <scope>NUCLEOTIDE SEQUENCE [LARGE SCALE GENOMIC DNA]</scope>
    <source>
        <strain evidence="6 7">DSM 21352</strain>
    </source>
</reference>
<dbReference type="STRING" id="433924.NS331_04040"/>
<sequence>MDRLTSLRLFREVVESGSFARAAEAMGLSAPMASRHIAQLERSLGARLLHRSSRHLSLTDAGRSWYEQSSRALDLLDSAEAALVADADATPRGRLKVSAPVWFATPRMARLLADYHAQCPEVLVDLHLANRRVDLVADGFDLALRATQEPAAALIARPLCTVDFHIVAAPAYLAARGTPAKPEDLAGLGAIVPSYVQLEGRVLRAADGRQAMLRLTPVMRSDDTHLTRHAVHAGLGIAYLPAWLVDEDLAEGRLVELLPEWRTLATTLFAVYASRQYMAPALRSFIDFLAAALGPGA</sequence>
<organism evidence="6 7">
    <name type="scientific">Pseudacidovorax intermedius</name>
    <dbReference type="NCBI Taxonomy" id="433924"/>
    <lineage>
        <taxon>Bacteria</taxon>
        <taxon>Pseudomonadati</taxon>
        <taxon>Pseudomonadota</taxon>
        <taxon>Betaproteobacteria</taxon>
        <taxon>Burkholderiales</taxon>
        <taxon>Comamonadaceae</taxon>
        <taxon>Pseudacidovorax</taxon>
    </lineage>
</organism>
<evidence type="ECO:0000256" key="2">
    <source>
        <dbReference type="ARBA" id="ARBA00023015"/>
    </source>
</evidence>
<dbReference type="InterPro" id="IPR036388">
    <property type="entry name" value="WH-like_DNA-bd_sf"/>
</dbReference>
<protein>
    <submittedName>
        <fullName evidence="6">DNA-binding transcriptional LysR family regulator</fullName>
    </submittedName>
</protein>
<evidence type="ECO:0000256" key="4">
    <source>
        <dbReference type="ARBA" id="ARBA00023163"/>
    </source>
</evidence>
<evidence type="ECO:0000259" key="5">
    <source>
        <dbReference type="PROSITE" id="PS50931"/>
    </source>
</evidence>
<dbReference type="SUPFAM" id="SSF46785">
    <property type="entry name" value="Winged helix' DNA-binding domain"/>
    <property type="match status" value="1"/>
</dbReference>
<dbReference type="InterPro" id="IPR005119">
    <property type="entry name" value="LysR_subst-bd"/>
</dbReference>
<dbReference type="SUPFAM" id="SSF53850">
    <property type="entry name" value="Periplasmic binding protein-like II"/>
    <property type="match status" value="1"/>
</dbReference>
<dbReference type="CDD" id="cd08422">
    <property type="entry name" value="PBP2_CrgA_like"/>
    <property type="match status" value="1"/>
</dbReference>
<dbReference type="PANTHER" id="PTHR30537:SF35">
    <property type="entry name" value="TRANSCRIPTIONAL REGULATORY PROTEIN"/>
    <property type="match status" value="1"/>
</dbReference>
<dbReference type="InterPro" id="IPR058163">
    <property type="entry name" value="LysR-type_TF_proteobact-type"/>
</dbReference>
<keyword evidence="3 6" id="KW-0238">DNA-binding</keyword>
<dbReference type="AlphaFoldDB" id="A0A370F272"/>
<evidence type="ECO:0000313" key="7">
    <source>
        <dbReference type="Proteomes" id="UP000255265"/>
    </source>
</evidence>
<evidence type="ECO:0000256" key="3">
    <source>
        <dbReference type="ARBA" id="ARBA00023125"/>
    </source>
</evidence>
<dbReference type="OrthoDB" id="9026421at2"/>
<comment type="caution">
    <text evidence="6">The sequence shown here is derived from an EMBL/GenBank/DDBJ whole genome shotgun (WGS) entry which is preliminary data.</text>
</comment>
<dbReference type="InterPro" id="IPR000847">
    <property type="entry name" value="LysR_HTH_N"/>
</dbReference>
<dbReference type="Pfam" id="PF00126">
    <property type="entry name" value="HTH_1"/>
    <property type="match status" value="1"/>
</dbReference>
<accession>A0A370F272</accession>
<dbReference type="PROSITE" id="PS50931">
    <property type="entry name" value="HTH_LYSR"/>
    <property type="match status" value="1"/>
</dbReference>
<gene>
    <name evidence="6" type="ORF">DFR41_1192</name>
</gene>
<dbReference type="Pfam" id="PF03466">
    <property type="entry name" value="LysR_substrate"/>
    <property type="match status" value="1"/>
</dbReference>
<dbReference type="InterPro" id="IPR036390">
    <property type="entry name" value="WH_DNA-bd_sf"/>
</dbReference>
<dbReference type="GO" id="GO:0043565">
    <property type="term" value="F:sequence-specific DNA binding"/>
    <property type="evidence" value="ECO:0007669"/>
    <property type="project" value="TreeGrafter"/>
</dbReference>
<dbReference type="FunFam" id="1.10.10.10:FF:000001">
    <property type="entry name" value="LysR family transcriptional regulator"/>
    <property type="match status" value="1"/>
</dbReference>
<dbReference type="Proteomes" id="UP000255265">
    <property type="component" value="Unassembled WGS sequence"/>
</dbReference>
<evidence type="ECO:0000256" key="1">
    <source>
        <dbReference type="ARBA" id="ARBA00009437"/>
    </source>
</evidence>
<dbReference type="Gene3D" id="3.40.190.290">
    <property type="match status" value="1"/>
</dbReference>
<comment type="similarity">
    <text evidence="1">Belongs to the LysR transcriptional regulatory family.</text>
</comment>
<name>A0A370F272_9BURK</name>
<dbReference type="RefSeq" id="WP_114804955.1">
    <property type="nucleotide sequence ID" value="NZ_QQAV01000019.1"/>
</dbReference>
<feature type="domain" description="HTH lysR-type" evidence="5">
    <location>
        <begin position="1"/>
        <end position="59"/>
    </location>
</feature>
<proteinExistence type="inferred from homology"/>
<dbReference type="GO" id="GO:0003700">
    <property type="term" value="F:DNA-binding transcription factor activity"/>
    <property type="evidence" value="ECO:0007669"/>
    <property type="project" value="InterPro"/>
</dbReference>
<keyword evidence="7" id="KW-1185">Reference proteome</keyword>
<evidence type="ECO:0000313" key="6">
    <source>
        <dbReference type="EMBL" id="RDI16833.1"/>
    </source>
</evidence>
<dbReference type="Gene3D" id="1.10.10.10">
    <property type="entry name" value="Winged helix-like DNA-binding domain superfamily/Winged helix DNA-binding domain"/>
    <property type="match status" value="1"/>
</dbReference>